<dbReference type="Gene3D" id="3.30.56.110">
    <property type="entry name" value="Protein of unknown function DUF2237"/>
    <property type="match status" value="1"/>
</dbReference>
<dbReference type="KEGG" id="mur:EQY75_11980"/>
<evidence type="ECO:0000313" key="1">
    <source>
        <dbReference type="EMBL" id="QBA65185.1"/>
    </source>
</evidence>
<organism evidence="1 2">
    <name type="scientific">Muriicola soli</name>
    <dbReference type="NCBI Taxonomy" id="2507538"/>
    <lineage>
        <taxon>Bacteria</taxon>
        <taxon>Pseudomonadati</taxon>
        <taxon>Bacteroidota</taxon>
        <taxon>Flavobacteriia</taxon>
        <taxon>Flavobacteriales</taxon>
        <taxon>Flavobacteriaceae</taxon>
        <taxon>Muriicola</taxon>
    </lineage>
</organism>
<dbReference type="PANTHER" id="PTHR37466:SF1">
    <property type="entry name" value="SLR1628 PROTEIN"/>
    <property type="match status" value="1"/>
</dbReference>
<accession>A0A411EBS4</accession>
<gene>
    <name evidence="1" type="ORF">EQY75_11980</name>
</gene>
<dbReference type="InterPro" id="IPR018714">
    <property type="entry name" value="DUF2237"/>
</dbReference>
<dbReference type="Proteomes" id="UP000290889">
    <property type="component" value="Chromosome"/>
</dbReference>
<dbReference type="EMBL" id="CP035544">
    <property type="protein sequence ID" value="QBA65185.1"/>
    <property type="molecule type" value="Genomic_DNA"/>
</dbReference>
<dbReference type="OrthoDB" id="9792525at2"/>
<proteinExistence type="predicted"/>
<sequence>MEKNPKNVFGLPLQACCHDPLTGYFRDGYCKTMTEDRGTHVVCARVTEEFLNFSKERGNDLITAIPQWQFPGLKPGDQWCLCVSRWIEAEKAGVAPPVVLEATHEIALDYTDMPTLLKYAFVAPEN</sequence>
<evidence type="ECO:0000313" key="2">
    <source>
        <dbReference type="Proteomes" id="UP000290889"/>
    </source>
</evidence>
<dbReference type="AlphaFoldDB" id="A0A411EBS4"/>
<dbReference type="RefSeq" id="WP_129606177.1">
    <property type="nucleotide sequence ID" value="NZ_CP035544.1"/>
</dbReference>
<dbReference type="PANTHER" id="PTHR37466">
    <property type="entry name" value="SLR1628 PROTEIN"/>
    <property type="match status" value="1"/>
</dbReference>
<keyword evidence="2" id="KW-1185">Reference proteome</keyword>
<reference evidence="1 2" key="1">
    <citation type="submission" date="2019-01" db="EMBL/GenBank/DDBJ databases">
        <title>Muriicola soli sp. nov., isolated from soil.</title>
        <authorList>
            <person name="Kang H.J."/>
            <person name="Kim S.B."/>
        </authorList>
    </citation>
    <scope>NUCLEOTIDE SEQUENCE [LARGE SCALE GENOMIC DNA]</scope>
    <source>
        <strain evidence="1 2">MMS17-SY002</strain>
    </source>
</reference>
<protein>
    <submittedName>
        <fullName evidence="1">DUF2237 domain-containing protein</fullName>
    </submittedName>
</protein>
<name>A0A411EBS4_9FLAO</name>
<dbReference type="Pfam" id="PF09996">
    <property type="entry name" value="DUF2237"/>
    <property type="match status" value="1"/>
</dbReference>